<evidence type="ECO:0000256" key="1">
    <source>
        <dbReference type="SAM" id="SignalP"/>
    </source>
</evidence>
<gene>
    <name evidence="2" type="ORF">F0460_07500</name>
</gene>
<feature type="signal peptide" evidence="1">
    <location>
        <begin position="1"/>
        <end position="18"/>
    </location>
</feature>
<name>A0A5M6CKS1_9FLAO</name>
<keyword evidence="1" id="KW-0732">Signal</keyword>
<dbReference type="AlphaFoldDB" id="A0A5M6CKS1"/>
<feature type="chain" id="PRO_5024276036" description="YD repeat-containing protein" evidence="1">
    <location>
        <begin position="19"/>
        <end position="1099"/>
    </location>
</feature>
<protein>
    <recommendedName>
        <fullName evidence="4">YD repeat-containing protein</fullName>
    </recommendedName>
</protein>
<evidence type="ECO:0000313" key="3">
    <source>
        <dbReference type="Proteomes" id="UP000325141"/>
    </source>
</evidence>
<dbReference type="Proteomes" id="UP000325141">
    <property type="component" value="Unassembled WGS sequence"/>
</dbReference>
<evidence type="ECO:0008006" key="4">
    <source>
        <dbReference type="Google" id="ProtNLM"/>
    </source>
</evidence>
<sequence>MKKFLVFIVFLIWFSLNAQPVPGPGPSLHQLSNSEQVFGKTIATSFKATPDVTAFQVRSINPVNNYTGAIDLEIPIFEIEMDGLKVPISIQYNSKGIKVDDIASCVGMNWNLRAGGNIVRVIRDIPDHKVGWYNYPTLALTSNGGQASMHSPKVGSVGANRRKSNYALPYSYWQVTTDPSRTDYNLAIYTENNDLTNATTLPSGPNYLYSDCNYDEYFINAPSLSDVFILKNSSTTEDPFVSGYNTSNMQAYFRQNLGNKLTNVTPKTVASLGNGFASELNVDHPNLYQNVISHPPLYTGIHHFLAEKRKLKDFFDFEILNDKGFKFTFNNYDVIENFHGNFSDQSLWSSNHVLTNNSLYNNYNKDVASWHLNKINSPYGVKSVEFEYETYNHSAVEKKRQAFSRVKNIKDLPTNDISIKYEEEKGVIFDSGRNWEKIPEKNRIKNIKFSEGKVEFIYAENRLDYAGDSRLSEIKIYNLHGNIIKHVQLNQIYYNTKDGTVGTINHRMFLESVVIKNLADNEQSEVYRFEYNNPERLPQRYSNEQDFLGYFNSNGHTTIGTKTPKLYYYHNLDHPRFLPNILPPQFNHRIIIDGDYSLAPHGNSLYGLLNKVIYPTKGYTTYEYEHDFFKLLNVPIEAGSARIKSQKIYDSNQTLVNEVAYEYPNNEGYMNFMPLLASFKKYIPDPNFELGSIMTYNMPKSGIELTQGSTVGYANVVEKFLKSNIKKEFDFTTPLDYPIERNTINTTNSVSNDVLKHKLPYHFNDQYKGKLKEMRIYDGTILKNKVTNIYKKYKSKEVSLSKTNYFPSFSMGDRMFQYTSNSVYNQEFLALDQSLLVEYEGSQSKTLQKNYTYKTANTIISPVYYPFIATEILKTVNSENKTEYSYPFGSLFVGGAPYPTQLSIDNRLSDPYATTYTTNDKIIKKQSVLFDSFSYNNGSSMWFPRTNISAIQENFMNTVNTDEIIVDYRDEYGNIVTYHTADNIYFTAIWGYKGSYPIVEIKNTKFQDLDITKVNNIRTISDTGSGNEETLINAIMDLKSSLSGNVFLEYKIYKPLVGVTLKGDVNGKRTYYNYDGLNRLIKIYDDNLNIIKEYEYSYE</sequence>
<accession>A0A5M6CKS1</accession>
<proteinExistence type="predicted"/>
<dbReference type="RefSeq" id="WP_150011822.1">
    <property type="nucleotide sequence ID" value="NZ_VWSG01000004.1"/>
</dbReference>
<comment type="caution">
    <text evidence="2">The sequence shown here is derived from an EMBL/GenBank/DDBJ whole genome shotgun (WGS) entry which is preliminary data.</text>
</comment>
<organism evidence="2 3">
    <name type="scientific">Paenimyroides baculatum</name>
    <dbReference type="NCBI Taxonomy" id="2608000"/>
    <lineage>
        <taxon>Bacteria</taxon>
        <taxon>Pseudomonadati</taxon>
        <taxon>Bacteroidota</taxon>
        <taxon>Flavobacteriia</taxon>
        <taxon>Flavobacteriales</taxon>
        <taxon>Flavobacteriaceae</taxon>
        <taxon>Paenimyroides</taxon>
    </lineage>
</organism>
<reference evidence="2 3" key="1">
    <citation type="submission" date="2019-09" db="EMBL/GenBank/DDBJ databases">
        <title>Genome sequence and assembly of Flavobacterium sp.</title>
        <authorList>
            <person name="Chhetri G."/>
        </authorList>
    </citation>
    <scope>NUCLEOTIDE SEQUENCE [LARGE SCALE GENOMIC DNA]</scope>
    <source>
        <strain evidence="2 3">SNL9</strain>
    </source>
</reference>
<keyword evidence="3" id="KW-1185">Reference proteome</keyword>
<evidence type="ECO:0000313" key="2">
    <source>
        <dbReference type="EMBL" id="KAA5535617.1"/>
    </source>
</evidence>
<dbReference type="EMBL" id="VWSG01000004">
    <property type="protein sequence ID" value="KAA5535617.1"/>
    <property type="molecule type" value="Genomic_DNA"/>
</dbReference>